<accession>A0ABW1YUZ4</accession>
<dbReference type="Pfam" id="PF01592">
    <property type="entry name" value="NifU_N"/>
    <property type="match status" value="1"/>
</dbReference>
<dbReference type="SUPFAM" id="SSF82649">
    <property type="entry name" value="SufE/NifU"/>
    <property type="match status" value="1"/>
</dbReference>
<evidence type="ECO:0000313" key="3">
    <source>
        <dbReference type="Proteomes" id="UP001596425"/>
    </source>
</evidence>
<protein>
    <submittedName>
        <fullName evidence="2">Iron-sulfur cluster assembly scaffold protein</fullName>
    </submittedName>
</protein>
<organism evidence="2 3">
    <name type="scientific">Microbulbifer taiwanensis</name>
    <dbReference type="NCBI Taxonomy" id="986746"/>
    <lineage>
        <taxon>Bacteria</taxon>
        <taxon>Pseudomonadati</taxon>
        <taxon>Pseudomonadota</taxon>
        <taxon>Gammaproteobacteria</taxon>
        <taxon>Cellvibrionales</taxon>
        <taxon>Microbulbiferaceae</taxon>
        <taxon>Microbulbifer</taxon>
    </lineage>
</organism>
<sequence>MYNDIIIDNFSDPAHVGDIDGPEYQYEIGNPVCGDRIRIQISATGGRVDSARFRAWGCATSVATANIFCASLERLVLARLGERSDSEIEAMLGELEPSQYHCVEILQQLHRRLVDLAGEDCREATT</sequence>
<dbReference type="Proteomes" id="UP001596425">
    <property type="component" value="Unassembled WGS sequence"/>
</dbReference>
<reference evidence="3" key="1">
    <citation type="journal article" date="2019" name="Int. J. Syst. Evol. Microbiol.">
        <title>The Global Catalogue of Microorganisms (GCM) 10K type strain sequencing project: providing services to taxonomists for standard genome sequencing and annotation.</title>
        <authorList>
            <consortium name="The Broad Institute Genomics Platform"/>
            <consortium name="The Broad Institute Genome Sequencing Center for Infectious Disease"/>
            <person name="Wu L."/>
            <person name="Ma J."/>
        </authorList>
    </citation>
    <scope>NUCLEOTIDE SEQUENCE [LARGE SCALE GENOMIC DNA]</scope>
    <source>
        <strain evidence="3">CGMCC 1.13718</strain>
    </source>
</reference>
<gene>
    <name evidence="2" type="ORF">ACFQBM_20785</name>
</gene>
<evidence type="ECO:0000313" key="2">
    <source>
        <dbReference type="EMBL" id="MFC6635713.1"/>
    </source>
</evidence>
<dbReference type="RefSeq" id="WP_193192537.1">
    <property type="nucleotide sequence ID" value="NZ_JACZFR010000029.1"/>
</dbReference>
<evidence type="ECO:0000259" key="1">
    <source>
        <dbReference type="Pfam" id="PF01592"/>
    </source>
</evidence>
<dbReference type="Gene3D" id="3.90.1010.10">
    <property type="match status" value="1"/>
</dbReference>
<keyword evidence="3" id="KW-1185">Reference proteome</keyword>
<proteinExistence type="predicted"/>
<feature type="domain" description="NIF system FeS cluster assembly NifU N-terminal" evidence="1">
    <location>
        <begin position="1"/>
        <end position="105"/>
    </location>
</feature>
<dbReference type="EMBL" id="JBHSVR010000001">
    <property type="protein sequence ID" value="MFC6635713.1"/>
    <property type="molecule type" value="Genomic_DNA"/>
</dbReference>
<name>A0ABW1YUZ4_9GAMM</name>
<dbReference type="InterPro" id="IPR002871">
    <property type="entry name" value="NIF_FeS_clus_asmbl_NifU_N"/>
</dbReference>
<comment type="caution">
    <text evidence="2">The sequence shown here is derived from an EMBL/GenBank/DDBJ whole genome shotgun (WGS) entry which is preliminary data.</text>
</comment>
<dbReference type="CDD" id="cd06664">
    <property type="entry name" value="IscU_like"/>
    <property type="match status" value="1"/>
</dbReference>